<dbReference type="AlphaFoldDB" id="A0A0F9L4K7"/>
<reference evidence="1" key="1">
    <citation type="journal article" date="2015" name="Nature">
        <title>Complex archaea that bridge the gap between prokaryotes and eukaryotes.</title>
        <authorList>
            <person name="Spang A."/>
            <person name="Saw J.H."/>
            <person name="Jorgensen S.L."/>
            <person name="Zaremba-Niedzwiedzka K."/>
            <person name="Martijn J."/>
            <person name="Lind A.E."/>
            <person name="van Eijk R."/>
            <person name="Schleper C."/>
            <person name="Guy L."/>
            <person name="Ettema T.J."/>
        </authorList>
    </citation>
    <scope>NUCLEOTIDE SEQUENCE</scope>
</reference>
<dbReference type="EMBL" id="LAZR01012009">
    <property type="protein sequence ID" value="KKM47635.1"/>
    <property type="molecule type" value="Genomic_DNA"/>
</dbReference>
<gene>
    <name evidence="1" type="ORF">LCGC14_1558380</name>
</gene>
<evidence type="ECO:0000313" key="1">
    <source>
        <dbReference type="EMBL" id="KKM47635.1"/>
    </source>
</evidence>
<sequence length="98" mass="10873">MPRALITGILILLILLTGCTTLVYTHQGKVARIDRVEGSSRENIWLIGNSEPLRLHNKFPLEIGKCYKITATEKAGSGVSGRPWGEVKKVEEIKCLEL</sequence>
<comment type="caution">
    <text evidence="1">The sequence shown here is derived from an EMBL/GenBank/DDBJ whole genome shotgun (WGS) entry which is preliminary data.</text>
</comment>
<name>A0A0F9L4K7_9ZZZZ</name>
<organism evidence="1">
    <name type="scientific">marine sediment metagenome</name>
    <dbReference type="NCBI Taxonomy" id="412755"/>
    <lineage>
        <taxon>unclassified sequences</taxon>
        <taxon>metagenomes</taxon>
        <taxon>ecological metagenomes</taxon>
    </lineage>
</organism>
<dbReference type="PROSITE" id="PS51257">
    <property type="entry name" value="PROKAR_LIPOPROTEIN"/>
    <property type="match status" value="1"/>
</dbReference>
<protein>
    <submittedName>
        <fullName evidence="1">Uncharacterized protein</fullName>
    </submittedName>
</protein>
<accession>A0A0F9L4K7</accession>
<proteinExistence type="predicted"/>